<evidence type="ECO:0000313" key="3">
    <source>
        <dbReference type="EMBL" id="GET36379.1"/>
    </source>
</evidence>
<keyword evidence="2" id="KW-0175">Coiled coil</keyword>
<evidence type="ECO:0000256" key="2">
    <source>
        <dbReference type="SAM" id="Coils"/>
    </source>
</evidence>
<accession>A0AAV3X2V4</accession>
<dbReference type="RefSeq" id="WP_226575850.1">
    <property type="nucleotide sequence ID" value="NZ_BLAY01000012.1"/>
</dbReference>
<dbReference type="EMBL" id="BLAY01000012">
    <property type="protein sequence ID" value="GET36379.1"/>
    <property type="molecule type" value="Genomic_DNA"/>
</dbReference>
<dbReference type="Pfam" id="PF04012">
    <property type="entry name" value="PspA_IM30"/>
    <property type="match status" value="1"/>
</dbReference>
<reference evidence="3" key="1">
    <citation type="submission" date="2019-10" db="EMBL/GenBank/DDBJ databases">
        <title>Draft genome sequece of Microseira wollei NIES-4236.</title>
        <authorList>
            <person name="Yamaguchi H."/>
            <person name="Suzuki S."/>
            <person name="Kawachi M."/>
        </authorList>
    </citation>
    <scope>NUCLEOTIDE SEQUENCE</scope>
    <source>
        <strain evidence="3">NIES-4236</strain>
    </source>
</reference>
<feature type="coiled-coil region" evidence="2">
    <location>
        <begin position="67"/>
        <end position="196"/>
    </location>
</feature>
<organism evidence="3 4">
    <name type="scientific">Microseira wollei NIES-4236</name>
    <dbReference type="NCBI Taxonomy" id="2530354"/>
    <lineage>
        <taxon>Bacteria</taxon>
        <taxon>Bacillati</taxon>
        <taxon>Cyanobacteriota</taxon>
        <taxon>Cyanophyceae</taxon>
        <taxon>Oscillatoriophycideae</taxon>
        <taxon>Aerosakkonematales</taxon>
        <taxon>Aerosakkonemataceae</taxon>
        <taxon>Microseira</taxon>
    </lineage>
</organism>
<keyword evidence="4" id="KW-1185">Reference proteome</keyword>
<name>A0AAV3X2V4_9CYAN</name>
<proteinExistence type="inferred from homology"/>
<comment type="caution">
    <text evidence="3">The sequence shown here is derived from an EMBL/GenBank/DDBJ whole genome shotgun (WGS) entry which is preliminary data.</text>
</comment>
<evidence type="ECO:0008006" key="5">
    <source>
        <dbReference type="Google" id="ProtNLM"/>
    </source>
</evidence>
<dbReference type="InterPro" id="IPR007157">
    <property type="entry name" value="PspA_VIPP1"/>
</dbReference>
<sequence>MKKFIYWLMGEKAGRITISAWNWLWGKPAEPETKALQPVAAAEQYLQSIQESVQKLAAAVNAQETSYKGAKTRYQAKVKELQNLEQQAVMAQNSGDEAAARMAMTKVIQTEQLLAQLEEMLKQAEAAVNASQMTLHREQMKLEKYKLDMQNMKDLADMNEALEAIAKINNEFNIDSAKAQFEATKSEMERQNLEQQALAELENPDAKLLADIDNHEVERRLKQISNKTSNSN</sequence>
<evidence type="ECO:0000256" key="1">
    <source>
        <dbReference type="ARBA" id="ARBA00043985"/>
    </source>
</evidence>
<dbReference type="AlphaFoldDB" id="A0AAV3X2V4"/>
<gene>
    <name evidence="3" type="ORF">MiSe_11290</name>
</gene>
<evidence type="ECO:0000313" key="4">
    <source>
        <dbReference type="Proteomes" id="UP001050975"/>
    </source>
</evidence>
<comment type="similarity">
    <text evidence="1">Belongs to the PspA/Vipp/IM30 family.</text>
</comment>
<dbReference type="Proteomes" id="UP001050975">
    <property type="component" value="Unassembled WGS sequence"/>
</dbReference>
<protein>
    <recommendedName>
        <fullName evidence="5">PspA/IM30 family protein</fullName>
    </recommendedName>
</protein>